<dbReference type="Proteomes" id="UP000594262">
    <property type="component" value="Unplaced"/>
</dbReference>
<proteinExistence type="predicted"/>
<keyword evidence="2" id="KW-1185">Reference proteome</keyword>
<evidence type="ECO:0000313" key="1">
    <source>
        <dbReference type="EnsemblMetazoa" id="CLYHEMP001285.4"/>
    </source>
</evidence>
<protein>
    <submittedName>
        <fullName evidence="1">Uncharacterized protein</fullName>
    </submittedName>
</protein>
<dbReference type="EnsemblMetazoa" id="CLYHEMT001285.4">
    <property type="protein sequence ID" value="CLYHEMP001285.4"/>
    <property type="gene ID" value="CLYHEMG001285"/>
</dbReference>
<name>A0A7M5TSS1_9CNID</name>
<accession>A0A7M5TSS1</accession>
<dbReference type="OrthoDB" id="5989015at2759"/>
<dbReference type="AlphaFoldDB" id="A0A7M5TSS1"/>
<organism evidence="1 2">
    <name type="scientific">Clytia hemisphaerica</name>
    <dbReference type="NCBI Taxonomy" id="252671"/>
    <lineage>
        <taxon>Eukaryota</taxon>
        <taxon>Metazoa</taxon>
        <taxon>Cnidaria</taxon>
        <taxon>Hydrozoa</taxon>
        <taxon>Hydroidolina</taxon>
        <taxon>Leptothecata</taxon>
        <taxon>Obeliida</taxon>
        <taxon>Clytiidae</taxon>
        <taxon>Clytia</taxon>
    </lineage>
</organism>
<evidence type="ECO:0000313" key="2">
    <source>
        <dbReference type="Proteomes" id="UP000594262"/>
    </source>
</evidence>
<sequence>MAFNNSINYTNGSKVDQRKPTVEVRGDLAVYATTLTYVEAKGYFEGLLRKIGFSVEIDERIYRCIYSLGKKLRLQIKGKSSVKRRMVKEKWHFFTPTNAGRMEPPSTPEPRDTKKLKHFADLGKRQQQRRISQIKSAMTETAEKSGLVPQEIKLLTPSRTKISLKFSGKFAVGIRRTKG</sequence>
<reference evidence="1" key="1">
    <citation type="submission" date="2021-01" db="UniProtKB">
        <authorList>
            <consortium name="EnsemblMetazoa"/>
        </authorList>
    </citation>
    <scope>IDENTIFICATION</scope>
</reference>